<name>A0A3A3G084_9BURK</name>
<dbReference type="GO" id="GO:0016787">
    <property type="term" value="F:hydrolase activity"/>
    <property type="evidence" value="ECO:0007669"/>
    <property type="project" value="UniProtKB-KW"/>
</dbReference>
<keyword evidence="2" id="KW-1185">Reference proteome</keyword>
<evidence type="ECO:0000313" key="1">
    <source>
        <dbReference type="EMBL" id="RJG01331.1"/>
    </source>
</evidence>
<dbReference type="Proteomes" id="UP000266327">
    <property type="component" value="Unassembled WGS sequence"/>
</dbReference>
<dbReference type="InterPro" id="IPR023214">
    <property type="entry name" value="HAD_sf"/>
</dbReference>
<dbReference type="Gene3D" id="1.10.40.40">
    <property type="entry name" value="Deoxyribonucleotidase, domain 2"/>
    <property type="match status" value="1"/>
</dbReference>
<dbReference type="Pfam" id="PF00702">
    <property type="entry name" value="Hydrolase"/>
    <property type="match status" value="1"/>
</dbReference>
<reference evidence="2" key="1">
    <citation type="submission" date="2018-09" db="EMBL/GenBank/DDBJ databases">
        <authorList>
            <person name="Zhu H."/>
        </authorList>
    </citation>
    <scope>NUCLEOTIDE SEQUENCE [LARGE SCALE GENOMIC DNA]</scope>
    <source>
        <strain evidence="2">K1S02-23</strain>
    </source>
</reference>
<dbReference type="Gene3D" id="3.40.50.1000">
    <property type="entry name" value="HAD superfamily/HAD-like"/>
    <property type="match status" value="1"/>
</dbReference>
<keyword evidence="1" id="KW-0378">Hydrolase</keyword>
<accession>A0A3A3G084</accession>
<dbReference type="RefSeq" id="WP_119784780.1">
    <property type="nucleotide sequence ID" value="NZ_QYUQ01000002.1"/>
</dbReference>
<sequence>MRKKAVIALDGDGVLVDYHQAYRAAWANAFGAIPAVRDPQAYWPLARFDVRRLAGEEMEHFRRQFNEEFWSTIPPIPGAVDACHALVAAGFELVCVSAIDPNFQAARLQNLRECGFPINHVIATANNVTDLSPKAQVLHELKPVAFVDDYLPFLKGIPSQIHAALILREPNGSPNVGEDMALAHSRHADLAGFVDWWLAGIAQNDEIHQNYGNA</sequence>
<dbReference type="InterPro" id="IPR036412">
    <property type="entry name" value="HAD-like_sf"/>
</dbReference>
<organism evidence="1 2">
    <name type="scientific">Noviherbaspirillum sedimenti</name>
    <dbReference type="NCBI Taxonomy" id="2320865"/>
    <lineage>
        <taxon>Bacteria</taxon>
        <taxon>Pseudomonadati</taxon>
        <taxon>Pseudomonadota</taxon>
        <taxon>Betaproteobacteria</taxon>
        <taxon>Burkholderiales</taxon>
        <taxon>Oxalobacteraceae</taxon>
        <taxon>Noviherbaspirillum</taxon>
    </lineage>
</organism>
<dbReference type="AlphaFoldDB" id="A0A3A3G084"/>
<gene>
    <name evidence="1" type="ORF">D3878_06830</name>
</gene>
<dbReference type="OrthoDB" id="8794292at2"/>
<proteinExistence type="predicted"/>
<dbReference type="EMBL" id="QYUQ01000002">
    <property type="protein sequence ID" value="RJG01331.1"/>
    <property type="molecule type" value="Genomic_DNA"/>
</dbReference>
<comment type="caution">
    <text evidence="1">The sequence shown here is derived from an EMBL/GenBank/DDBJ whole genome shotgun (WGS) entry which is preliminary data.</text>
</comment>
<protein>
    <submittedName>
        <fullName evidence="1">HAD family hydrolase</fullName>
    </submittedName>
</protein>
<evidence type="ECO:0000313" key="2">
    <source>
        <dbReference type="Proteomes" id="UP000266327"/>
    </source>
</evidence>
<dbReference type="SUPFAM" id="SSF56784">
    <property type="entry name" value="HAD-like"/>
    <property type="match status" value="1"/>
</dbReference>